<organism evidence="1 2">
    <name type="scientific">Irpex rosettiformis</name>
    <dbReference type="NCBI Taxonomy" id="378272"/>
    <lineage>
        <taxon>Eukaryota</taxon>
        <taxon>Fungi</taxon>
        <taxon>Dikarya</taxon>
        <taxon>Basidiomycota</taxon>
        <taxon>Agaricomycotina</taxon>
        <taxon>Agaricomycetes</taxon>
        <taxon>Polyporales</taxon>
        <taxon>Irpicaceae</taxon>
        <taxon>Irpex</taxon>
    </lineage>
</organism>
<gene>
    <name evidence="1" type="ORF">BDY19DRAFT_992892</name>
</gene>
<comment type="caution">
    <text evidence="1">The sequence shown here is derived from an EMBL/GenBank/DDBJ whole genome shotgun (WGS) entry which is preliminary data.</text>
</comment>
<dbReference type="Proteomes" id="UP001055072">
    <property type="component" value="Unassembled WGS sequence"/>
</dbReference>
<keyword evidence="2" id="KW-1185">Reference proteome</keyword>
<sequence length="345" mass="38126">MNGTSPLPAYSILPLGAIQIGSAVSVGLLGIATLQAWLYYRDYPNDETMTKLLVAVVWCSEFLRSSFLVQTSYHFLVLNWGNPATLEGNYWGLDVLLLMTHIIEVFVHLYFTWRIYKLSRAMRMPYWMLMCLTVTIFNFWTFALGIVSYITAQRSSSWAAYGVGLQHVVTPMVFAASISTDVGIMLALIFLLNWGRSGSPRTESLVNMLIFYIVQAGMLTVAADVAMIVLNQLIDRVGFTYLGIYSIVGNLYANSLLASLNARASLRTHIKSDFNSDPPSMPAPLRNINIRAASGLPSSRLSLAGNGVDTERQTSPVQRRAVSALNQISKSNHDDSDFKSIGTAL</sequence>
<accession>A0ACB8U6D8</accession>
<name>A0ACB8U6D8_9APHY</name>
<evidence type="ECO:0000313" key="1">
    <source>
        <dbReference type="EMBL" id="KAI0089947.1"/>
    </source>
</evidence>
<protein>
    <submittedName>
        <fullName evidence="1">Uncharacterized protein</fullName>
    </submittedName>
</protein>
<proteinExistence type="predicted"/>
<evidence type="ECO:0000313" key="2">
    <source>
        <dbReference type="Proteomes" id="UP001055072"/>
    </source>
</evidence>
<dbReference type="EMBL" id="MU274909">
    <property type="protein sequence ID" value="KAI0089947.1"/>
    <property type="molecule type" value="Genomic_DNA"/>
</dbReference>
<reference evidence="1" key="1">
    <citation type="journal article" date="2021" name="Environ. Microbiol.">
        <title>Gene family expansions and transcriptome signatures uncover fungal adaptations to wood decay.</title>
        <authorList>
            <person name="Hage H."/>
            <person name="Miyauchi S."/>
            <person name="Viragh M."/>
            <person name="Drula E."/>
            <person name="Min B."/>
            <person name="Chaduli D."/>
            <person name="Navarro D."/>
            <person name="Favel A."/>
            <person name="Norest M."/>
            <person name="Lesage-Meessen L."/>
            <person name="Balint B."/>
            <person name="Merenyi Z."/>
            <person name="de Eugenio L."/>
            <person name="Morin E."/>
            <person name="Martinez A.T."/>
            <person name="Baldrian P."/>
            <person name="Stursova M."/>
            <person name="Martinez M.J."/>
            <person name="Novotny C."/>
            <person name="Magnuson J.K."/>
            <person name="Spatafora J.W."/>
            <person name="Maurice S."/>
            <person name="Pangilinan J."/>
            <person name="Andreopoulos W."/>
            <person name="LaButti K."/>
            <person name="Hundley H."/>
            <person name="Na H."/>
            <person name="Kuo A."/>
            <person name="Barry K."/>
            <person name="Lipzen A."/>
            <person name="Henrissat B."/>
            <person name="Riley R."/>
            <person name="Ahrendt S."/>
            <person name="Nagy L.G."/>
            <person name="Grigoriev I.V."/>
            <person name="Martin F."/>
            <person name="Rosso M.N."/>
        </authorList>
    </citation>
    <scope>NUCLEOTIDE SEQUENCE</scope>
    <source>
        <strain evidence="1">CBS 384.51</strain>
    </source>
</reference>